<sequence length="136" mass="15227">MEEFKILSTIKLSKSRFGLNRSTPDLPRCVLVNPMNILIEITRDAKKEIKNDGLSQVCLTLKILLDTDGVDNVIDATMNDRQAAATIINDFDDQIYLSKVKLIVLAERTILGLSVTNLTLSFIMKKIAILNKKYAS</sequence>
<dbReference type="Proteomes" id="UP001634394">
    <property type="component" value="Unassembled WGS sequence"/>
</dbReference>
<dbReference type="EMBL" id="JBJQND010000008">
    <property type="protein sequence ID" value="KAL3869884.1"/>
    <property type="molecule type" value="Genomic_DNA"/>
</dbReference>
<proteinExistence type="predicted"/>
<organism evidence="1 2">
    <name type="scientific">Sinanodonta woodiana</name>
    <name type="common">Chinese pond mussel</name>
    <name type="synonym">Anodonta woodiana</name>
    <dbReference type="NCBI Taxonomy" id="1069815"/>
    <lineage>
        <taxon>Eukaryota</taxon>
        <taxon>Metazoa</taxon>
        <taxon>Spiralia</taxon>
        <taxon>Lophotrochozoa</taxon>
        <taxon>Mollusca</taxon>
        <taxon>Bivalvia</taxon>
        <taxon>Autobranchia</taxon>
        <taxon>Heteroconchia</taxon>
        <taxon>Palaeoheterodonta</taxon>
        <taxon>Unionida</taxon>
        <taxon>Unionoidea</taxon>
        <taxon>Unionidae</taxon>
        <taxon>Unioninae</taxon>
        <taxon>Sinanodonta</taxon>
    </lineage>
</organism>
<comment type="caution">
    <text evidence="1">The sequence shown here is derived from an EMBL/GenBank/DDBJ whole genome shotgun (WGS) entry which is preliminary data.</text>
</comment>
<reference evidence="1 2" key="1">
    <citation type="submission" date="2024-11" db="EMBL/GenBank/DDBJ databases">
        <title>Chromosome-level genome assembly of the freshwater bivalve Anodonta woodiana.</title>
        <authorList>
            <person name="Chen X."/>
        </authorList>
    </citation>
    <scope>NUCLEOTIDE SEQUENCE [LARGE SCALE GENOMIC DNA]</scope>
    <source>
        <strain evidence="1">MN2024</strain>
        <tissue evidence="1">Gills</tissue>
    </source>
</reference>
<name>A0ABD3W7M2_SINWO</name>
<evidence type="ECO:0000313" key="2">
    <source>
        <dbReference type="Proteomes" id="UP001634394"/>
    </source>
</evidence>
<dbReference type="AlphaFoldDB" id="A0ABD3W7M2"/>
<keyword evidence="2" id="KW-1185">Reference proteome</keyword>
<protein>
    <submittedName>
        <fullName evidence="1">Uncharacterized protein</fullName>
    </submittedName>
</protein>
<evidence type="ECO:0000313" key="1">
    <source>
        <dbReference type="EMBL" id="KAL3869884.1"/>
    </source>
</evidence>
<accession>A0ABD3W7M2</accession>
<gene>
    <name evidence="1" type="ORF">ACJMK2_042511</name>
</gene>